<organism evidence="1">
    <name type="scientific">marine sediment metagenome</name>
    <dbReference type="NCBI Taxonomy" id="412755"/>
    <lineage>
        <taxon>unclassified sequences</taxon>
        <taxon>metagenomes</taxon>
        <taxon>ecological metagenomes</taxon>
    </lineage>
</organism>
<protein>
    <submittedName>
        <fullName evidence="1">Uncharacterized protein</fullName>
    </submittedName>
</protein>
<reference evidence="1" key="1">
    <citation type="journal article" date="2014" name="Front. Microbiol.">
        <title>High frequency of phylogenetically diverse reductive dehalogenase-homologous genes in deep subseafloor sedimentary metagenomes.</title>
        <authorList>
            <person name="Kawai M."/>
            <person name="Futagami T."/>
            <person name="Toyoda A."/>
            <person name="Takaki Y."/>
            <person name="Nishi S."/>
            <person name="Hori S."/>
            <person name="Arai W."/>
            <person name="Tsubouchi T."/>
            <person name="Morono Y."/>
            <person name="Uchiyama I."/>
            <person name="Ito T."/>
            <person name="Fujiyama A."/>
            <person name="Inagaki F."/>
            <person name="Takami H."/>
        </authorList>
    </citation>
    <scope>NUCLEOTIDE SEQUENCE</scope>
    <source>
        <strain evidence="1">Expedition CK06-06</strain>
    </source>
</reference>
<gene>
    <name evidence="1" type="ORF">S01H1_62250</name>
</gene>
<sequence length="36" mass="4282">SEIKSITGIDYRFMKTCFTVDRESGNKIWEDLTKRI</sequence>
<name>X0XAY7_9ZZZZ</name>
<feature type="non-terminal residue" evidence="1">
    <location>
        <position position="1"/>
    </location>
</feature>
<proteinExistence type="predicted"/>
<dbReference type="AlphaFoldDB" id="X0XAY7"/>
<comment type="caution">
    <text evidence="1">The sequence shown here is derived from an EMBL/GenBank/DDBJ whole genome shotgun (WGS) entry which is preliminary data.</text>
</comment>
<dbReference type="EMBL" id="BARS01040875">
    <property type="protein sequence ID" value="GAG40245.1"/>
    <property type="molecule type" value="Genomic_DNA"/>
</dbReference>
<accession>X0XAY7</accession>
<evidence type="ECO:0000313" key="1">
    <source>
        <dbReference type="EMBL" id="GAG40245.1"/>
    </source>
</evidence>